<protein>
    <submittedName>
        <fullName evidence="1">Uncharacterized protein</fullName>
    </submittedName>
</protein>
<reference evidence="1" key="1">
    <citation type="submission" date="2020-04" db="EMBL/GenBank/DDBJ databases">
        <authorList>
            <person name="Alioto T."/>
            <person name="Alioto T."/>
            <person name="Gomez Garrido J."/>
        </authorList>
    </citation>
    <scope>NUCLEOTIDE SEQUENCE</scope>
    <source>
        <strain evidence="1">A484AB</strain>
    </source>
</reference>
<name>A0A6S7LVW4_PARCT</name>
<dbReference type="EMBL" id="CACRXK020046322">
    <property type="protein sequence ID" value="CAB4046143.1"/>
    <property type="molecule type" value="Genomic_DNA"/>
</dbReference>
<gene>
    <name evidence="1" type="ORF">PACLA_8A044326</name>
</gene>
<evidence type="ECO:0000313" key="1">
    <source>
        <dbReference type="EMBL" id="CAB4046143.1"/>
    </source>
</evidence>
<dbReference type="Proteomes" id="UP001152795">
    <property type="component" value="Unassembled WGS sequence"/>
</dbReference>
<dbReference type="AlphaFoldDB" id="A0A6S7LVW4"/>
<feature type="non-terminal residue" evidence="1">
    <location>
        <position position="105"/>
    </location>
</feature>
<organism evidence="1 2">
    <name type="scientific">Paramuricea clavata</name>
    <name type="common">Red gorgonian</name>
    <name type="synonym">Violescent sea-whip</name>
    <dbReference type="NCBI Taxonomy" id="317549"/>
    <lineage>
        <taxon>Eukaryota</taxon>
        <taxon>Metazoa</taxon>
        <taxon>Cnidaria</taxon>
        <taxon>Anthozoa</taxon>
        <taxon>Octocorallia</taxon>
        <taxon>Malacalcyonacea</taxon>
        <taxon>Plexauridae</taxon>
        <taxon>Paramuricea</taxon>
    </lineage>
</organism>
<evidence type="ECO:0000313" key="2">
    <source>
        <dbReference type="Proteomes" id="UP001152795"/>
    </source>
</evidence>
<accession>A0A6S7LVW4</accession>
<proteinExistence type="predicted"/>
<keyword evidence="2" id="KW-1185">Reference proteome</keyword>
<sequence length="105" mass="12052">MLELVGTSLSEMDMFVPKSQSLMESHAQKYDHPGEFRAWLSEQKEAQHLDHQQAEQLAPEKKMLELAKSTLSNIPQNYLDCTFFLHLIKGLPRNQLSWFDGSACT</sequence>
<comment type="caution">
    <text evidence="1">The sequence shown here is derived from an EMBL/GenBank/DDBJ whole genome shotgun (WGS) entry which is preliminary data.</text>
</comment>